<dbReference type="PRINTS" id="PR00032">
    <property type="entry name" value="HTHARAC"/>
</dbReference>
<proteinExistence type="predicted"/>
<evidence type="ECO:0000256" key="2">
    <source>
        <dbReference type="ARBA" id="ARBA00023125"/>
    </source>
</evidence>
<sequence length="318" mass="35303">MDVVSTDEVPVEERFPYWRELNKKLLVPYDLRCDPRWESRFRVRAGFSGCGPVQVTLVTMTPHSVHRTARLIRQADPEVWEVGCTVRGGSVLTQDGRSSELGVGDLVLVDTSRPYRIDQTDCEVLLLHFERSRMPLAAGDLRCLSGVRIPGDRGIGALTSQFMLHLAGSLPGLTPTETGRLSAVVLEVLTTALAHALEREGQLPADTRQRALLARIDAFVRANLGEPGLDPETIAAAHHISRRYLHRLFQQEGRTVAGSIRELRLERCRRDLTDPRLASRPVHAIAARWGFGSAAHFSAAFRAAYGVSPRQYREGAQT</sequence>
<dbReference type="SUPFAM" id="SSF46689">
    <property type="entry name" value="Homeodomain-like"/>
    <property type="match status" value="1"/>
</dbReference>
<dbReference type="RefSeq" id="WP_020509448.1">
    <property type="nucleotide sequence ID" value="NZ_JBIAZU010000001.1"/>
</dbReference>
<dbReference type="Pfam" id="PF14525">
    <property type="entry name" value="AraC_binding_2"/>
    <property type="match status" value="1"/>
</dbReference>
<evidence type="ECO:0000313" key="5">
    <source>
        <dbReference type="EMBL" id="MFF5289102.1"/>
    </source>
</evidence>
<dbReference type="SMART" id="SM00342">
    <property type="entry name" value="HTH_ARAC"/>
    <property type="match status" value="1"/>
</dbReference>
<dbReference type="PANTHER" id="PTHR46796">
    <property type="entry name" value="HTH-TYPE TRANSCRIPTIONAL ACTIVATOR RHAS-RELATED"/>
    <property type="match status" value="1"/>
</dbReference>
<dbReference type="PANTHER" id="PTHR46796:SF6">
    <property type="entry name" value="ARAC SUBFAMILY"/>
    <property type="match status" value="1"/>
</dbReference>
<reference evidence="5 6" key="1">
    <citation type="submission" date="2024-10" db="EMBL/GenBank/DDBJ databases">
        <title>The Natural Products Discovery Center: Release of the First 8490 Sequenced Strains for Exploring Actinobacteria Biosynthetic Diversity.</title>
        <authorList>
            <person name="Kalkreuter E."/>
            <person name="Kautsar S.A."/>
            <person name="Yang D."/>
            <person name="Bader C.D."/>
            <person name="Teijaro C.N."/>
            <person name="Fluegel L."/>
            <person name="Davis C.M."/>
            <person name="Simpson J.R."/>
            <person name="Lauterbach L."/>
            <person name="Steele A.D."/>
            <person name="Gui C."/>
            <person name="Meng S."/>
            <person name="Li G."/>
            <person name="Viehrig K."/>
            <person name="Ye F."/>
            <person name="Su P."/>
            <person name="Kiefer A.F."/>
            <person name="Nichols A."/>
            <person name="Cepeda A.J."/>
            <person name="Yan W."/>
            <person name="Fan B."/>
            <person name="Jiang Y."/>
            <person name="Adhikari A."/>
            <person name="Zheng C.-J."/>
            <person name="Schuster L."/>
            <person name="Cowan T.M."/>
            <person name="Smanski M.J."/>
            <person name="Chevrette M.G."/>
            <person name="De Carvalho L.P.S."/>
            <person name="Shen B."/>
        </authorList>
    </citation>
    <scope>NUCLEOTIDE SEQUENCE [LARGE SCALE GENOMIC DNA]</scope>
    <source>
        <strain evidence="5 6">NPDC000087</strain>
    </source>
</reference>
<organism evidence="5 6">
    <name type="scientific">Paractinoplanes globisporus</name>
    <dbReference type="NCBI Taxonomy" id="113565"/>
    <lineage>
        <taxon>Bacteria</taxon>
        <taxon>Bacillati</taxon>
        <taxon>Actinomycetota</taxon>
        <taxon>Actinomycetes</taxon>
        <taxon>Micromonosporales</taxon>
        <taxon>Micromonosporaceae</taxon>
        <taxon>Paractinoplanes</taxon>
    </lineage>
</organism>
<protein>
    <submittedName>
        <fullName evidence="5">Helix-turn-helix domain-containing protein</fullName>
    </submittedName>
</protein>
<evidence type="ECO:0000313" key="6">
    <source>
        <dbReference type="Proteomes" id="UP001602245"/>
    </source>
</evidence>
<evidence type="ECO:0000256" key="3">
    <source>
        <dbReference type="ARBA" id="ARBA00023163"/>
    </source>
</evidence>
<keyword evidence="2" id="KW-0238">DNA-binding</keyword>
<keyword evidence="3" id="KW-0804">Transcription</keyword>
<dbReference type="Pfam" id="PF12833">
    <property type="entry name" value="HTH_18"/>
    <property type="match status" value="1"/>
</dbReference>
<dbReference type="Proteomes" id="UP001602245">
    <property type="component" value="Unassembled WGS sequence"/>
</dbReference>
<feature type="domain" description="HTH araC/xylS-type" evidence="4">
    <location>
        <begin position="214"/>
        <end position="315"/>
    </location>
</feature>
<dbReference type="InterPro" id="IPR050204">
    <property type="entry name" value="AraC_XylS_family_regulators"/>
</dbReference>
<accession>A0ABW6W720</accession>
<name>A0ABW6W720_9ACTN</name>
<dbReference type="InterPro" id="IPR020449">
    <property type="entry name" value="Tscrpt_reg_AraC-type_HTH"/>
</dbReference>
<dbReference type="EMBL" id="JBIAZU010000001">
    <property type="protein sequence ID" value="MFF5289102.1"/>
    <property type="molecule type" value="Genomic_DNA"/>
</dbReference>
<dbReference type="Gene3D" id="1.10.10.60">
    <property type="entry name" value="Homeodomain-like"/>
    <property type="match status" value="1"/>
</dbReference>
<dbReference type="InterPro" id="IPR035418">
    <property type="entry name" value="AraC-bd_2"/>
</dbReference>
<dbReference type="InterPro" id="IPR018060">
    <property type="entry name" value="HTH_AraC"/>
</dbReference>
<dbReference type="InterPro" id="IPR009057">
    <property type="entry name" value="Homeodomain-like_sf"/>
</dbReference>
<keyword evidence="1" id="KW-0805">Transcription regulation</keyword>
<gene>
    <name evidence="5" type="ORF">ACFY35_06680</name>
</gene>
<comment type="caution">
    <text evidence="5">The sequence shown here is derived from an EMBL/GenBank/DDBJ whole genome shotgun (WGS) entry which is preliminary data.</text>
</comment>
<evidence type="ECO:0000259" key="4">
    <source>
        <dbReference type="PROSITE" id="PS01124"/>
    </source>
</evidence>
<evidence type="ECO:0000256" key="1">
    <source>
        <dbReference type="ARBA" id="ARBA00023015"/>
    </source>
</evidence>
<keyword evidence="6" id="KW-1185">Reference proteome</keyword>
<dbReference type="PROSITE" id="PS01124">
    <property type="entry name" value="HTH_ARAC_FAMILY_2"/>
    <property type="match status" value="1"/>
</dbReference>